<evidence type="ECO:0000256" key="1">
    <source>
        <dbReference type="SAM" id="MobiDB-lite"/>
    </source>
</evidence>
<organism evidence="2 3">
    <name type="scientific">Pleurodeles waltl</name>
    <name type="common">Iberian ribbed newt</name>
    <dbReference type="NCBI Taxonomy" id="8319"/>
    <lineage>
        <taxon>Eukaryota</taxon>
        <taxon>Metazoa</taxon>
        <taxon>Chordata</taxon>
        <taxon>Craniata</taxon>
        <taxon>Vertebrata</taxon>
        <taxon>Euteleostomi</taxon>
        <taxon>Amphibia</taxon>
        <taxon>Batrachia</taxon>
        <taxon>Caudata</taxon>
        <taxon>Salamandroidea</taxon>
        <taxon>Salamandridae</taxon>
        <taxon>Pleurodelinae</taxon>
        <taxon>Pleurodeles</taxon>
    </lineage>
</organism>
<feature type="compositionally biased region" description="Basic residues" evidence="1">
    <location>
        <begin position="143"/>
        <end position="153"/>
    </location>
</feature>
<feature type="region of interest" description="Disordered" evidence="1">
    <location>
        <begin position="122"/>
        <end position="153"/>
    </location>
</feature>
<reference evidence="2" key="1">
    <citation type="journal article" date="2022" name="bioRxiv">
        <title>Sequencing and chromosome-scale assembly of the giantPleurodeles waltlgenome.</title>
        <authorList>
            <person name="Brown T."/>
            <person name="Elewa A."/>
            <person name="Iarovenko S."/>
            <person name="Subramanian E."/>
            <person name="Araus A.J."/>
            <person name="Petzold A."/>
            <person name="Susuki M."/>
            <person name="Suzuki K.-i.T."/>
            <person name="Hayashi T."/>
            <person name="Toyoda A."/>
            <person name="Oliveira C."/>
            <person name="Osipova E."/>
            <person name="Leigh N.D."/>
            <person name="Simon A."/>
            <person name="Yun M.H."/>
        </authorList>
    </citation>
    <scope>NUCLEOTIDE SEQUENCE</scope>
    <source>
        <strain evidence="2">20211129_DDA</strain>
        <tissue evidence="2">Liver</tissue>
    </source>
</reference>
<evidence type="ECO:0000313" key="2">
    <source>
        <dbReference type="EMBL" id="KAJ1199884.1"/>
    </source>
</evidence>
<proteinExistence type="predicted"/>
<sequence length="153" mass="17438">MRFVDNWDHSWRKDKAAVGSRNDEIIEKLATLPDALTSIIKHCKNATGNNNKTTGKGAEKNQQEIGPFELLFKGLTVHIEGEDVNRETEPNNMQQTARPLEVQFSVVTKVPPVNSIEEQAVNAKHKLPCKHDFRSKQQPQLTRRQKKKLKKTT</sequence>
<keyword evidence="3" id="KW-1185">Reference proteome</keyword>
<dbReference type="EMBL" id="JANPWB010000003">
    <property type="protein sequence ID" value="KAJ1199884.1"/>
    <property type="molecule type" value="Genomic_DNA"/>
</dbReference>
<gene>
    <name evidence="2" type="ORF">NDU88_003716</name>
</gene>
<name>A0AAV7VIL3_PLEWA</name>
<dbReference type="AlphaFoldDB" id="A0AAV7VIL3"/>
<protein>
    <submittedName>
        <fullName evidence="2">Uncharacterized protein</fullName>
    </submittedName>
</protein>
<evidence type="ECO:0000313" key="3">
    <source>
        <dbReference type="Proteomes" id="UP001066276"/>
    </source>
</evidence>
<comment type="caution">
    <text evidence="2">The sequence shown here is derived from an EMBL/GenBank/DDBJ whole genome shotgun (WGS) entry which is preliminary data.</text>
</comment>
<dbReference type="Proteomes" id="UP001066276">
    <property type="component" value="Chromosome 2_1"/>
</dbReference>
<accession>A0AAV7VIL3</accession>